<keyword evidence="3" id="KW-0547">Nucleotide-binding</keyword>
<dbReference type="InterPro" id="IPR003593">
    <property type="entry name" value="AAA+_ATPase"/>
</dbReference>
<comment type="caution">
    <text evidence="11">The sequence shown here is derived from an EMBL/GenBank/DDBJ whole genome shotgun (WGS) entry which is preliminary data.</text>
</comment>
<dbReference type="Gene3D" id="1.20.1560.10">
    <property type="entry name" value="ABC transporter type 1, transmembrane domain"/>
    <property type="match status" value="1"/>
</dbReference>
<dbReference type="InterPro" id="IPR011527">
    <property type="entry name" value="ABC1_TM_dom"/>
</dbReference>
<keyword evidence="2 8" id="KW-0812">Transmembrane</keyword>
<feature type="compositionally biased region" description="Polar residues" evidence="7">
    <location>
        <begin position="660"/>
        <end position="673"/>
    </location>
</feature>
<dbReference type="Gene3D" id="3.40.50.300">
    <property type="entry name" value="P-loop containing nucleotide triphosphate hydrolases"/>
    <property type="match status" value="1"/>
</dbReference>
<evidence type="ECO:0000256" key="7">
    <source>
        <dbReference type="SAM" id="MobiDB-lite"/>
    </source>
</evidence>
<feature type="compositionally biased region" description="Basic and acidic residues" evidence="7">
    <location>
        <begin position="111"/>
        <end position="125"/>
    </location>
</feature>
<feature type="region of interest" description="Disordered" evidence="7">
    <location>
        <begin position="623"/>
        <end position="681"/>
    </location>
</feature>
<evidence type="ECO:0000256" key="4">
    <source>
        <dbReference type="ARBA" id="ARBA00022840"/>
    </source>
</evidence>
<dbReference type="GO" id="GO:0034040">
    <property type="term" value="F:ATPase-coupled lipid transmembrane transporter activity"/>
    <property type="evidence" value="ECO:0007669"/>
    <property type="project" value="TreeGrafter"/>
</dbReference>
<evidence type="ECO:0000256" key="3">
    <source>
        <dbReference type="ARBA" id="ARBA00022741"/>
    </source>
</evidence>
<feature type="compositionally biased region" description="Low complexity" evidence="7">
    <location>
        <begin position="641"/>
        <end position="659"/>
    </location>
</feature>
<dbReference type="Pfam" id="PF00005">
    <property type="entry name" value="ABC_tran"/>
    <property type="match status" value="1"/>
</dbReference>
<dbReference type="InterPro" id="IPR003439">
    <property type="entry name" value="ABC_transporter-like_ATP-bd"/>
</dbReference>
<organism evidence="11 12">
    <name type="scientific">Gulosibacter chungangensis</name>
    <dbReference type="NCBI Taxonomy" id="979746"/>
    <lineage>
        <taxon>Bacteria</taxon>
        <taxon>Bacillati</taxon>
        <taxon>Actinomycetota</taxon>
        <taxon>Actinomycetes</taxon>
        <taxon>Micrococcales</taxon>
        <taxon>Microbacteriaceae</taxon>
        <taxon>Gulosibacter</taxon>
    </lineage>
</organism>
<dbReference type="GO" id="GO:0140359">
    <property type="term" value="F:ABC-type transporter activity"/>
    <property type="evidence" value="ECO:0007669"/>
    <property type="project" value="InterPro"/>
</dbReference>
<dbReference type="InterPro" id="IPR017871">
    <property type="entry name" value="ABC_transporter-like_CS"/>
</dbReference>
<dbReference type="PROSITE" id="PS00211">
    <property type="entry name" value="ABC_TRANSPORTER_1"/>
    <property type="match status" value="1"/>
</dbReference>
<dbReference type="InterPro" id="IPR027417">
    <property type="entry name" value="P-loop_NTPase"/>
</dbReference>
<dbReference type="Pfam" id="PF00664">
    <property type="entry name" value="ABC_membrane"/>
    <property type="match status" value="1"/>
</dbReference>
<dbReference type="Proteomes" id="UP000433493">
    <property type="component" value="Unassembled WGS sequence"/>
</dbReference>
<keyword evidence="6 8" id="KW-0472">Membrane</keyword>
<feature type="transmembrane region" description="Helical" evidence="8">
    <location>
        <begin position="292"/>
        <end position="315"/>
    </location>
</feature>
<feature type="compositionally biased region" description="Basic residues" evidence="7">
    <location>
        <begin position="140"/>
        <end position="152"/>
    </location>
</feature>
<gene>
    <name evidence="11" type="ORF">F8O05_13290</name>
</gene>
<dbReference type="InterPro" id="IPR036640">
    <property type="entry name" value="ABC1_TM_sf"/>
</dbReference>
<evidence type="ECO:0000256" key="1">
    <source>
        <dbReference type="ARBA" id="ARBA00004651"/>
    </source>
</evidence>
<dbReference type="GO" id="GO:0005524">
    <property type="term" value="F:ATP binding"/>
    <property type="evidence" value="ECO:0007669"/>
    <property type="project" value="UniProtKB-KW"/>
</dbReference>
<dbReference type="SUPFAM" id="SSF90123">
    <property type="entry name" value="ABC transporter transmembrane region"/>
    <property type="match status" value="1"/>
</dbReference>
<feature type="transmembrane region" description="Helical" evidence="8">
    <location>
        <begin position="47"/>
        <end position="69"/>
    </location>
</feature>
<dbReference type="PROSITE" id="PS50929">
    <property type="entry name" value="ABC_TM1F"/>
    <property type="match status" value="1"/>
</dbReference>
<sequence>MWIREALVDSPRGAWFAIALGWARTVLLALAAVGIGATLDAWLTSEAWLAPALLTVAAAIIGSLAGLAAETLPGRLQGEEEISWRQRVLRRAILGGSGSGSGGKAPTSSGHELRAEPAGHPDHSKSASQAGHAKPGGRGGHAKPGGHGHGHGHGQPASASGEGALVDAATTGVEKTANYRASFLGPTLASFTAPLFVLVVWAVFIDLVSAIILTVFVALVPVVIVYVGKWLRKPNHEYRRKETAAADQYLEMLEGIGTMKVLGAAPAARDRFAEAARAAMRELGTLLGRNQLMIIVNDGVFGLLMSGAAVILVLAGLAGGSLSAGAAFAALLLTVLLYEPIDRVGRTFYVGIAGRTRRDQLETLVADTRVEPDAPTTDRQPPNQPVDIELRNLSVTIRGNRILREVNLRIPAGARVALVGPSGAGKTTLMRAIAGLTGSQTGATVEGEILVNGKPASSAELRSLVTSVAQQPGILSTTVADNLRLVADDASEDDLSEALVRAHLLEEVQAMPGKLDAQVGDRGTFLSGGQRRRVAIARAFLRERPVLLLDEPTADLDRRTEALVRESLAEITAGRTVLQIAHRLDTTLDVDLVAVVSHGRVIATGTPDELRAKDGYYATALAQDAPQGTAKEVPLRRSEDAPQSAAQDAPQSAAQDAPQNTSRQTTEGTAQDSPQDEEGDR</sequence>
<comment type="subcellular location">
    <subcellularLocation>
        <location evidence="1">Cell membrane</location>
        <topology evidence="1">Multi-pass membrane protein</topology>
    </subcellularLocation>
</comment>
<feature type="region of interest" description="Disordered" evidence="7">
    <location>
        <begin position="94"/>
        <end position="161"/>
    </location>
</feature>
<dbReference type="EMBL" id="WBKB01000010">
    <property type="protein sequence ID" value="KAB1641199.1"/>
    <property type="molecule type" value="Genomic_DNA"/>
</dbReference>
<dbReference type="RefSeq" id="WP_158053236.1">
    <property type="nucleotide sequence ID" value="NZ_WBKB01000010.1"/>
</dbReference>
<feature type="transmembrane region" description="Helical" evidence="8">
    <location>
        <begin position="12"/>
        <end position="35"/>
    </location>
</feature>
<evidence type="ECO:0000313" key="12">
    <source>
        <dbReference type="Proteomes" id="UP000433493"/>
    </source>
</evidence>
<feature type="domain" description="ABC transporter" evidence="9">
    <location>
        <begin position="388"/>
        <end position="623"/>
    </location>
</feature>
<reference evidence="11 12" key="1">
    <citation type="submission" date="2019-09" db="EMBL/GenBank/DDBJ databases">
        <title>Phylogeny of genus Pseudoclavibacter and closely related genus.</title>
        <authorList>
            <person name="Li Y."/>
        </authorList>
    </citation>
    <scope>NUCLEOTIDE SEQUENCE [LARGE SCALE GENOMIC DNA]</scope>
    <source>
        <strain evidence="11 12">KCTC 13959</strain>
    </source>
</reference>
<feature type="domain" description="ABC transmembrane type-1" evidence="10">
    <location>
        <begin position="163"/>
        <end position="353"/>
    </location>
</feature>
<keyword evidence="5 8" id="KW-1133">Transmembrane helix</keyword>
<dbReference type="InterPro" id="IPR039421">
    <property type="entry name" value="Type_1_exporter"/>
</dbReference>
<dbReference type="OrthoDB" id="9806127at2"/>
<evidence type="ECO:0000256" key="8">
    <source>
        <dbReference type="SAM" id="Phobius"/>
    </source>
</evidence>
<dbReference type="SUPFAM" id="SSF52540">
    <property type="entry name" value="P-loop containing nucleoside triphosphate hydrolases"/>
    <property type="match status" value="1"/>
</dbReference>
<dbReference type="PROSITE" id="PS50893">
    <property type="entry name" value="ABC_TRANSPORTER_2"/>
    <property type="match status" value="1"/>
</dbReference>
<accession>A0A7J5B7Z4</accession>
<evidence type="ECO:0000313" key="11">
    <source>
        <dbReference type="EMBL" id="KAB1641199.1"/>
    </source>
</evidence>
<dbReference type="AlphaFoldDB" id="A0A7J5B7Z4"/>
<feature type="transmembrane region" description="Helical" evidence="8">
    <location>
        <begin position="183"/>
        <end position="204"/>
    </location>
</feature>
<name>A0A7J5B7Z4_9MICO</name>
<dbReference type="GO" id="GO:0005886">
    <property type="term" value="C:plasma membrane"/>
    <property type="evidence" value="ECO:0007669"/>
    <property type="project" value="UniProtKB-SubCell"/>
</dbReference>
<dbReference type="PANTHER" id="PTHR24221">
    <property type="entry name" value="ATP-BINDING CASSETTE SUB-FAMILY B"/>
    <property type="match status" value="1"/>
</dbReference>
<evidence type="ECO:0000256" key="6">
    <source>
        <dbReference type="ARBA" id="ARBA00023136"/>
    </source>
</evidence>
<evidence type="ECO:0000259" key="10">
    <source>
        <dbReference type="PROSITE" id="PS50929"/>
    </source>
</evidence>
<dbReference type="SMART" id="SM00382">
    <property type="entry name" value="AAA"/>
    <property type="match status" value="1"/>
</dbReference>
<keyword evidence="12" id="KW-1185">Reference proteome</keyword>
<dbReference type="PANTHER" id="PTHR24221:SF654">
    <property type="entry name" value="ATP-BINDING CASSETTE SUB-FAMILY B MEMBER 6"/>
    <property type="match status" value="1"/>
</dbReference>
<feature type="transmembrane region" description="Helical" evidence="8">
    <location>
        <begin position="210"/>
        <end position="231"/>
    </location>
</feature>
<dbReference type="GO" id="GO:0016887">
    <property type="term" value="F:ATP hydrolysis activity"/>
    <property type="evidence" value="ECO:0007669"/>
    <property type="project" value="InterPro"/>
</dbReference>
<evidence type="ECO:0000256" key="2">
    <source>
        <dbReference type="ARBA" id="ARBA00022692"/>
    </source>
</evidence>
<evidence type="ECO:0000259" key="9">
    <source>
        <dbReference type="PROSITE" id="PS50893"/>
    </source>
</evidence>
<evidence type="ECO:0000256" key="5">
    <source>
        <dbReference type="ARBA" id="ARBA00022989"/>
    </source>
</evidence>
<proteinExistence type="predicted"/>
<keyword evidence="4 11" id="KW-0067">ATP-binding</keyword>
<protein>
    <submittedName>
        <fullName evidence="11">ATP-binding cassette domain-containing protein</fullName>
    </submittedName>
</protein>